<proteinExistence type="predicted"/>
<gene>
    <name evidence="11" type="ORF">AGERDE_LOCUS170</name>
</gene>
<dbReference type="OrthoDB" id="515401at2759"/>
<dbReference type="InterPro" id="IPR013860">
    <property type="entry name" value="AreA_GATA"/>
</dbReference>
<feature type="compositionally biased region" description="Polar residues" evidence="9">
    <location>
        <begin position="452"/>
        <end position="461"/>
    </location>
</feature>
<feature type="region of interest" description="Disordered" evidence="9">
    <location>
        <begin position="645"/>
        <end position="667"/>
    </location>
</feature>
<comment type="caution">
    <text evidence="11">The sequence shown here is derived from an EMBL/GenBank/DDBJ whole genome shotgun (WGS) entry which is preliminary data.</text>
</comment>
<keyword evidence="6" id="KW-0804">Transcription</keyword>
<dbReference type="GO" id="GO:0008270">
    <property type="term" value="F:zinc ion binding"/>
    <property type="evidence" value="ECO:0007669"/>
    <property type="project" value="UniProtKB-KW"/>
</dbReference>
<evidence type="ECO:0000256" key="5">
    <source>
        <dbReference type="ARBA" id="ARBA00023015"/>
    </source>
</evidence>
<keyword evidence="5" id="KW-0805">Transcription regulation</keyword>
<evidence type="ECO:0000256" key="6">
    <source>
        <dbReference type="ARBA" id="ARBA00023163"/>
    </source>
</evidence>
<feature type="compositionally biased region" description="Polar residues" evidence="9">
    <location>
        <begin position="548"/>
        <end position="562"/>
    </location>
</feature>
<evidence type="ECO:0000256" key="4">
    <source>
        <dbReference type="ARBA" id="ARBA00022833"/>
    </source>
</evidence>
<dbReference type="SUPFAM" id="SSF57716">
    <property type="entry name" value="Glucocorticoid receptor-like (DNA-binding domain)"/>
    <property type="match status" value="1"/>
</dbReference>
<dbReference type="GO" id="GO:0005634">
    <property type="term" value="C:nucleus"/>
    <property type="evidence" value="ECO:0007669"/>
    <property type="project" value="UniProtKB-SubCell"/>
</dbReference>
<keyword evidence="2" id="KW-0479">Metal-binding</keyword>
<reference evidence="11" key="1">
    <citation type="submission" date="2021-06" db="EMBL/GenBank/DDBJ databases">
        <authorList>
            <person name="Kallberg Y."/>
            <person name="Tangrot J."/>
            <person name="Rosling A."/>
        </authorList>
    </citation>
    <scope>NUCLEOTIDE SEQUENCE</scope>
    <source>
        <strain evidence="11">MT106</strain>
    </source>
</reference>
<feature type="region of interest" description="Disordered" evidence="9">
    <location>
        <begin position="575"/>
        <end position="621"/>
    </location>
</feature>
<dbReference type="InterPro" id="IPR013088">
    <property type="entry name" value="Znf_NHR/GATA"/>
</dbReference>
<dbReference type="InterPro" id="IPR000679">
    <property type="entry name" value="Znf_GATA"/>
</dbReference>
<dbReference type="Gene3D" id="3.30.50.10">
    <property type="entry name" value="Erythroid Transcription Factor GATA-1, subunit A"/>
    <property type="match status" value="1"/>
</dbReference>
<dbReference type="AlphaFoldDB" id="A0A9N8V3I1"/>
<dbReference type="CDD" id="cd00202">
    <property type="entry name" value="ZnF_GATA"/>
    <property type="match status" value="1"/>
</dbReference>
<feature type="region of interest" description="Disordered" evidence="9">
    <location>
        <begin position="49"/>
        <end position="154"/>
    </location>
</feature>
<accession>A0A9N8V3I1</accession>
<evidence type="ECO:0000256" key="9">
    <source>
        <dbReference type="SAM" id="MobiDB-lite"/>
    </source>
</evidence>
<keyword evidence="3 8" id="KW-0863">Zinc-finger</keyword>
<dbReference type="GO" id="GO:0000981">
    <property type="term" value="F:DNA-binding transcription factor activity, RNA polymerase II-specific"/>
    <property type="evidence" value="ECO:0007669"/>
    <property type="project" value="TreeGrafter"/>
</dbReference>
<feature type="domain" description="GATA-type" evidence="10">
    <location>
        <begin position="488"/>
        <end position="541"/>
    </location>
</feature>
<feature type="compositionally biased region" description="Basic and acidic residues" evidence="9">
    <location>
        <begin position="84"/>
        <end position="94"/>
    </location>
</feature>
<evidence type="ECO:0000313" key="11">
    <source>
        <dbReference type="EMBL" id="CAG8433545.1"/>
    </source>
</evidence>
<evidence type="ECO:0000256" key="7">
    <source>
        <dbReference type="ARBA" id="ARBA00023242"/>
    </source>
</evidence>
<keyword evidence="7" id="KW-0539">Nucleus</keyword>
<evidence type="ECO:0000313" key="12">
    <source>
        <dbReference type="Proteomes" id="UP000789831"/>
    </source>
</evidence>
<protein>
    <submittedName>
        <fullName evidence="11">6736_t:CDS:1</fullName>
    </submittedName>
</protein>
<dbReference type="GO" id="GO:0000122">
    <property type="term" value="P:negative regulation of transcription by RNA polymerase II"/>
    <property type="evidence" value="ECO:0007669"/>
    <property type="project" value="TreeGrafter"/>
</dbReference>
<dbReference type="Pfam" id="PF08550">
    <property type="entry name" value="GATA_AreA"/>
    <property type="match status" value="1"/>
</dbReference>
<dbReference type="PRINTS" id="PR00619">
    <property type="entry name" value="GATAZNFINGER"/>
</dbReference>
<feature type="region of interest" description="Disordered" evidence="9">
    <location>
        <begin position="542"/>
        <end position="563"/>
    </location>
</feature>
<dbReference type="InterPro" id="IPR039355">
    <property type="entry name" value="Transcription_factor_GATA"/>
</dbReference>
<feature type="compositionally biased region" description="Low complexity" evidence="9">
    <location>
        <begin position="462"/>
        <end position="479"/>
    </location>
</feature>
<dbReference type="PANTHER" id="PTHR10071:SF281">
    <property type="entry name" value="BOX A-BINDING FACTOR-RELATED"/>
    <property type="match status" value="1"/>
</dbReference>
<evidence type="ECO:0000256" key="2">
    <source>
        <dbReference type="ARBA" id="ARBA00022723"/>
    </source>
</evidence>
<evidence type="ECO:0000256" key="8">
    <source>
        <dbReference type="PROSITE-ProRule" id="PRU00094"/>
    </source>
</evidence>
<organism evidence="11 12">
    <name type="scientific">Ambispora gerdemannii</name>
    <dbReference type="NCBI Taxonomy" id="144530"/>
    <lineage>
        <taxon>Eukaryota</taxon>
        <taxon>Fungi</taxon>
        <taxon>Fungi incertae sedis</taxon>
        <taxon>Mucoromycota</taxon>
        <taxon>Glomeromycotina</taxon>
        <taxon>Glomeromycetes</taxon>
        <taxon>Archaeosporales</taxon>
        <taxon>Ambisporaceae</taxon>
        <taxon>Ambispora</taxon>
    </lineage>
</organism>
<dbReference type="PROSITE" id="PS50114">
    <property type="entry name" value="GATA_ZN_FINGER_2"/>
    <property type="match status" value="1"/>
</dbReference>
<feature type="compositionally biased region" description="Polar residues" evidence="9">
    <location>
        <begin position="611"/>
        <end position="621"/>
    </location>
</feature>
<feature type="region of interest" description="Disordered" evidence="9">
    <location>
        <begin position="452"/>
        <end position="493"/>
    </location>
</feature>
<sequence>MLSTIENEADLSKTWRLMTKVKDALEYGKRLENLSWRLWFMHHQMVHDPKTQSKFKKLSSMTTKKLDNEKATHVSKLTVPIYRPRQESHHDNSKRGRNKRNHNGGAGGSGNNNKRQQGIPTSGKKGGANSQKNTSKDKNATNIGNNITTKLEPTTIASVEDMGRDLNSQDNQQSGNNYSIVSRDEDDVMIDNSAMGNNLTVCDNDLNEAYPFDINVGGSMTNVEGNISPLTHSSDSLDEENNDISASVLRHHHQHIADSELSNDTSMHDFSSEYVLYQYTSDQERDAVLRLPDLERDAVLRLPGQFVGYDTFVYLNPARNAPTMELDMNSMQSRMPEFSSSDSSEPTSPTGDFEFYNNSMLSVTAADGRIGQQSSSGIQSNLTYINEPLVGTSSSGIHSAVYVPRNPSSTDINNSLMTALNSGLNSSNVNLSANNLMGGVSGNNNLLYSQAVTSPHSSNRQTSTATSVSSTTASSATTSENRPKKTHSNGDQQCFNCGVTSTPLWRRSANDELLCNACGLYLKLHKMARPKTMKPHIVRKDAREDETTQPVCSNCSTMTTPPLSMKTDVIKKRQRYENGQNPNRRPRVYGPISVSPTTTTMTIPPPQTPTGSNSIGSTSTPSMNVPTTLGPINLVDQEHHHISSISMPTNSSMTAAASSRSLHGSFP</sequence>
<comment type="subcellular location">
    <subcellularLocation>
        <location evidence="1">Nucleus</location>
    </subcellularLocation>
</comment>
<dbReference type="GO" id="GO:0045944">
    <property type="term" value="P:positive regulation of transcription by RNA polymerase II"/>
    <property type="evidence" value="ECO:0007669"/>
    <property type="project" value="TreeGrafter"/>
</dbReference>
<dbReference type="SMART" id="SM00401">
    <property type="entry name" value="ZnF_GATA"/>
    <property type="match status" value="1"/>
</dbReference>
<keyword evidence="4" id="KW-0862">Zinc</keyword>
<feature type="compositionally biased region" description="Polar residues" evidence="9">
    <location>
        <begin position="140"/>
        <end position="154"/>
    </location>
</feature>
<evidence type="ECO:0000256" key="3">
    <source>
        <dbReference type="ARBA" id="ARBA00022771"/>
    </source>
</evidence>
<dbReference type="Pfam" id="PF00320">
    <property type="entry name" value="GATA"/>
    <property type="match status" value="1"/>
</dbReference>
<name>A0A9N8V3I1_9GLOM</name>
<dbReference type="EMBL" id="CAJVPL010000007">
    <property type="protein sequence ID" value="CAG8433545.1"/>
    <property type="molecule type" value="Genomic_DNA"/>
</dbReference>
<evidence type="ECO:0000256" key="1">
    <source>
        <dbReference type="ARBA" id="ARBA00004123"/>
    </source>
</evidence>
<dbReference type="GO" id="GO:0000978">
    <property type="term" value="F:RNA polymerase II cis-regulatory region sequence-specific DNA binding"/>
    <property type="evidence" value="ECO:0007669"/>
    <property type="project" value="TreeGrafter"/>
</dbReference>
<evidence type="ECO:0000259" key="10">
    <source>
        <dbReference type="PROSITE" id="PS50114"/>
    </source>
</evidence>
<dbReference type="PANTHER" id="PTHR10071">
    <property type="entry name" value="TRANSCRIPTION FACTOR GATA FAMILY MEMBER"/>
    <property type="match status" value="1"/>
</dbReference>
<keyword evidence="12" id="KW-1185">Reference proteome</keyword>
<dbReference type="Proteomes" id="UP000789831">
    <property type="component" value="Unassembled WGS sequence"/>
</dbReference>